<name>A0A2T4J5I0_FUSBL</name>
<keyword evidence="3" id="KW-1185">Reference proteome</keyword>
<dbReference type="Gene3D" id="3.40.50.11980">
    <property type="match status" value="1"/>
</dbReference>
<dbReference type="EMBL" id="PZKE01000019">
    <property type="protein sequence ID" value="PTE13098.1"/>
    <property type="molecule type" value="Genomic_DNA"/>
</dbReference>
<comment type="caution">
    <text evidence="2">The sequence shown here is derived from an EMBL/GenBank/DDBJ whole genome shotgun (WGS) entry which is preliminary data.</text>
</comment>
<dbReference type="Proteomes" id="UP000241362">
    <property type="component" value="Unassembled WGS sequence"/>
</dbReference>
<feature type="domain" description="RNase NYN" evidence="1">
    <location>
        <begin position="71"/>
        <end position="180"/>
    </location>
</feature>
<dbReference type="InterPro" id="IPR021869">
    <property type="entry name" value="RNase_Zc3h12_NYN"/>
</dbReference>
<proteinExistence type="predicted"/>
<evidence type="ECO:0000313" key="2">
    <source>
        <dbReference type="EMBL" id="PTE13098.1"/>
    </source>
</evidence>
<dbReference type="Pfam" id="PF11977">
    <property type="entry name" value="RNase_Zc3h12a"/>
    <property type="match status" value="1"/>
</dbReference>
<protein>
    <recommendedName>
        <fullName evidence="1">RNase NYN domain-containing protein</fullName>
    </recommendedName>
</protein>
<organism evidence="2 3">
    <name type="scientific">Fuscovulum blasticum DSM 2131</name>
    <dbReference type="NCBI Taxonomy" id="1188250"/>
    <lineage>
        <taxon>Bacteria</taxon>
        <taxon>Pseudomonadati</taxon>
        <taxon>Pseudomonadota</taxon>
        <taxon>Alphaproteobacteria</taxon>
        <taxon>Rhodobacterales</taxon>
        <taxon>Paracoccaceae</taxon>
        <taxon>Pseudogemmobacter</taxon>
    </lineage>
</organism>
<dbReference type="AlphaFoldDB" id="A0A2T4J5I0"/>
<sequence length="209" mass="22662">MRVVYFALFVLAFVVITIVVLDPQSAPAVAAVLAAVASFVLALRAARGPSPATRDAGQKRRPSRGKRATPRWIIVDGSNVLYWNPVGPSLATVSDVLRLLESQGFQPVIWFDANVGYKVGGDWMGPWELSKVLNLPQKQILVAAKGQPADPLVLAEARKRRASVVSNDRFRDWAEDHPEVTRPGFLIRGTHGPEGAALKDLALVPQQAA</sequence>
<accession>A0A2T4J5I0</accession>
<gene>
    <name evidence="2" type="ORF">C5F44_15300</name>
</gene>
<dbReference type="RefSeq" id="WP_107674421.1">
    <property type="nucleotide sequence ID" value="NZ_PZKE01000019.1"/>
</dbReference>
<reference evidence="2 3" key="1">
    <citation type="submission" date="2018-03" db="EMBL/GenBank/DDBJ databases">
        <title>Rhodobacter blasticus.</title>
        <authorList>
            <person name="Meyer T.E."/>
            <person name="Miller S."/>
            <person name="Lodha T."/>
            <person name="Gandham S."/>
            <person name="Chintalapati S."/>
            <person name="Chintalapati V.R."/>
        </authorList>
    </citation>
    <scope>NUCLEOTIDE SEQUENCE [LARGE SCALE GENOMIC DNA]</scope>
    <source>
        <strain evidence="2 3">DSM 2131</strain>
    </source>
</reference>
<evidence type="ECO:0000259" key="1">
    <source>
        <dbReference type="Pfam" id="PF11977"/>
    </source>
</evidence>
<evidence type="ECO:0000313" key="3">
    <source>
        <dbReference type="Proteomes" id="UP000241362"/>
    </source>
</evidence>